<accession>A0A6A6XJQ7</accession>
<sequence length="145" mass="16555">MIPVRIPSNQAPPLPDYSSSKIVEVSQQPLLFTDPKKLTYQTLHSHTASSIQLGLHISGPHVSHFTPPHPRPHRRFRPRREHGATNNSRGSGELGAALERINGYIKEFPKAAREVSAKLRTRRARQKLAWLKKHNFLSEQERYLT</sequence>
<dbReference type="AlphaFoldDB" id="A0A6A6XJQ7"/>
<name>A0A6A6XJQ7_9PLEO</name>
<feature type="compositionally biased region" description="Basic residues" evidence="1">
    <location>
        <begin position="70"/>
        <end position="80"/>
    </location>
</feature>
<protein>
    <submittedName>
        <fullName evidence="2">Uncharacterized protein</fullName>
    </submittedName>
</protein>
<gene>
    <name evidence="2" type="ORF">K505DRAFT_359363</name>
</gene>
<dbReference type="EMBL" id="MU001832">
    <property type="protein sequence ID" value="KAF2796408.1"/>
    <property type="molecule type" value="Genomic_DNA"/>
</dbReference>
<keyword evidence="3" id="KW-1185">Reference proteome</keyword>
<organism evidence="2 3">
    <name type="scientific">Melanomma pulvis-pyrius CBS 109.77</name>
    <dbReference type="NCBI Taxonomy" id="1314802"/>
    <lineage>
        <taxon>Eukaryota</taxon>
        <taxon>Fungi</taxon>
        <taxon>Dikarya</taxon>
        <taxon>Ascomycota</taxon>
        <taxon>Pezizomycotina</taxon>
        <taxon>Dothideomycetes</taxon>
        <taxon>Pleosporomycetidae</taxon>
        <taxon>Pleosporales</taxon>
        <taxon>Melanommataceae</taxon>
        <taxon>Melanomma</taxon>
    </lineage>
</organism>
<dbReference type="Proteomes" id="UP000799757">
    <property type="component" value="Unassembled WGS sequence"/>
</dbReference>
<dbReference type="OrthoDB" id="3801023at2759"/>
<evidence type="ECO:0000313" key="2">
    <source>
        <dbReference type="EMBL" id="KAF2796408.1"/>
    </source>
</evidence>
<evidence type="ECO:0000313" key="3">
    <source>
        <dbReference type="Proteomes" id="UP000799757"/>
    </source>
</evidence>
<evidence type="ECO:0000256" key="1">
    <source>
        <dbReference type="SAM" id="MobiDB-lite"/>
    </source>
</evidence>
<feature type="region of interest" description="Disordered" evidence="1">
    <location>
        <begin position="58"/>
        <end position="95"/>
    </location>
</feature>
<proteinExistence type="predicted"/>
<reference evidence="2" key="1">
    <citation type="journal article" date="2020" name="Stud. Mycol.">
        <title>101 Dothideomycetes genomes: a test case for predicting lifestyles and emergence of pathogens.</title>
        <authorList>
            <person name="Haridas S."/>
            <person name="Albert R."/>
            <person name="Binder M."/>
            <person name="Bloem J."/>
            <person name="Labutti K."/>
            <person name="Salamov A."/>
            <person name="Andreopoulos B."/>
            <person name="Baker S."/>
            <person name="Barry K."/>
            <person name="Bills G."/>
            <person name="Bluhm B."/>
            <person name="Cannon C."/>
            <person name="Castanera R."/>
            <person name="Culley D."/>
            <person name="Daum C."/>
            <person name="Ezra D."/>
            <person name="Gonzalez J."/>
            <person name="Henrissat B."/>
            <person name="Kuo A."/>
            <person name="Liang C."/>
            <person name="Lipzen A."/>
            <person name="Lutzoni F."/>
            <person name="Magnuson J."/>
            <person name="Mondo S."/>
            <person name="Nolan M."/>
            <person name="Ohm R."/>
            <person name="Pangilinan J."/>
            <person name="Park H.-J."/>
            <person name="Ramirez L."/>
            <person name="Alfaro M."/>
            <person name="Sun H."/>
            <person name="Tritt A."/>
            <person name="Yoshinaga Y."/>
            <person name="Zwiers L.-H."/>
            <person name="Turgeon B."/>
            <person name="Goodwin S."/>
            <person name="Spatafora J."/>
            <person name="Crous P."/>
            <person name="Grigoriev I."/>
        </authorList>
    </citation>
    <scope>NUCLEOTIDE SEQUENCE</scope>
    <source>
        <strain evidence="2">CBS 109.77</strain>
    </source>
</reference>